<evidence type="ECO:0000256" key="8">
    <source>
        <dbReference type="ARBA" id="ARBA00022737"/>
    </source>
</evidence>
<evidence type="ECO:0000313" key="19">
    <source>
        <dbReference type="Proteomes" id="UP000813824"/>
    </source>
</evidence>
<dbReference type="InterPro" id="IPR019775">
    <property type="entry name" value="WD40_repeat_CS"/>
</dbReference>
<reference evidence="18" key="1">
    <citation type="journal article" date="2021" name="New Phytol.">
        <title>Evolutionary innovations through gain and loss of genes in the ectomycorrhizal Boletales.</title>
        <authorList>
            <person name="Wu G."/>
            <person name="Miyauchi S."/>
            <person name="Morin E."/>
            <person name="Kuo A."/>
            <person name="Drula E."/>
            <person name="Varga T."/>
            <person name="Kohler A."/>
            <person name="Feng B."/>
            <person name="Cao Y."/>
            <person name="Lipzen A."/>
            <person name="Daum C."/>
            <person name="Hundley H."/>
            <person name="Pangilinan J."/>
            <person name="Johnson J."/>
            <person name="Barry K."/>
            <person name="LaButti K."/>
            <person name="Ng V."/>
            <person name="Ahrendt S."/>
            <person name="Min B."/>
            <person name="Choi I.G."/>
            <person name="Park H."/>
            <person name="Plett J.M."/>
            <person name="Magnuson J."/>
            <person name="Spatafora J.W."/>
            <person name="Nagy L.G."/>
            <person name="Henrissat B."/>
            <person name="Grigoriev I.V."/>
            <person name="Yang Z.L."/>
            <person name="Xu J."/>
            <person name="Martin F.M."/>
        </authorList>
    </citation>
    <scope>NUCLEOTIDE SEQUENCE</scope>
    <source>
        <strain evidence="18">KKN 215</strain>
    </source>
</reference>
<evidence type="ECO:0000313" key="18">
    <source>
        <dbReference type="EMBL" id="KAH8089918.1"/>
    </source>
</evidence>
<organism evidence="18 19">
    <name type="scientific">Cristinia sonorae</name>
    <dbReference type="NCBI Taxonomy" id="1940300"/>
    <lineage>
        <taxon>Eukaryota</taxon>
        <taxon>Fungi</taxon>
        <taxon>Dikarya</taxon>
        <taxon>Basidiomycota</taxon>
        <taxon>Agaricomycotina</taxon>
        <taxon>Agaricomycetes</taxon>
        <taxon>Agaricomycetidae</taxon>
        <taxon>Agaricales</taxon>
        <taxon>Pleurotineae</taxon>
        <taxon>Stephanosporaceae</taxon>
        <taxon>Cristinia</taxon>
    </lineage>
</organism>
<keyword evidence="8" id="KW-0677">Repeat</keyword>
<evidence type="ECO:0000256" key="2">
    <source>
        <dbReference type="ARBA" id="ARBA00004397"/>
    </source>
</evidence>
<evidence type="ECO:0000256" key="10">
    <source>
        <dbReference type="ARBA" id="ARBA00022892"/>
    </source>
</evidence>
<dbReference type="PANTHER" id="PTHR13923">
    <property type="entry name" value="SEC31-RELATED PROTEIN"/>
    <property type="match status" value="1"/>
</dbReference>
<dbReference type="PROSITE" id="PS00678">
    <property type="entry name" value="WD_REPEATS_1"/>
    <property type="match status" value="1"/>
</dbReference>
<dbReference type="GO" id="GO:0007029">
    <property type="term" value="P:endoplasmic reticulum organization"/>
    <property type="evidence" value="ECO:0007669"/>
    <property type="project" value="TreeGrafter"/>
</dbReference>
<keyword evidence="7 15" id="KW-0853">WD repeat</keyword>
<sequence>MKLKEIHRTSTFAWSPLPSLPLLATGTVAGALDESFSNNGQLEIWAPDFLDKDEYDLGGEGQAAAKSTVTTTSRFNRLAWGYTDGGRELGVLVAGMENGELDIWDPSKIVATADPSESLVLRTQNHTGPVRGLDFNPIQTNLLASGAVNGEIFIWDLKSPSKPYTPGTRSTKLDEISALAWNHHVQSALAASSSTGYTVVWDLRGKREVAALQYGGGSGTMGGGGGFGAPGMAAGGRRGMSDVAWHPDNATRLVTSSEDDSSPIIMVWDLRNARAPEKILTGHEKGVLSLSWCKQDADLLLSCGKDNRALCWNPQTSEIIGELPSADNWAFQVDWCPRNPDLFATAFFDGTIGIHSIQSTNDTKTQPASQPADFDVFSAPGFSRSSQATLSLSQPPKWLRRPTSASFGYGGKLVSVSNLPSAQGKHQSAVVHLRNVVTEQTIIDRAKKLQSAMEEDTLNALAEEKSQGTGPSTAPAESSDSWKALLSLFKANSRDELITLLGFSKAEIASRVAEAVANLKLAAETAETQDETSSLTEQDVTETKAPHEPVVSFAEPEREDTPDYGDEDTLEGSGILAETTPSEVSASATSDLTRQADGESTTTAPSLFGDEIAGTPQTDAAADFFGSIGSARTADDDQMQVPHHNYALDSSVAATIGSGASSLAEESLKNNSFRIYPNDESETDRLVTKALVLGDFESAVSLCLSCERFADAILLAVRGGPELLQRTQKAYFERRTTQLPYLRLFQSIVTNDLADIVQNADLQEWQEIFVVLCTFATQDEFPGLAEQLGQRLEFQASLSKASGSLEQAAEYRKNATLTFLAAGKLERLVNIWIEELAEEEKVLLADEKYQHASRYTAHALALQNFVEKVTVFRSAINYSDSDLTQHTSPAEADVRTYKLSGLYDRYFEYADLLAAQGLLKEAVVFLKLTPAEYHGSPGSLLDFADGRARLAAAAGPSSLPSRNASLPAAAPAVPTKAPAAPVTAPYVGYNNYQPPVSQQHQHQQQQAPAPISRQPPGPSPYDTYNGQTTTTNNQYAPAGVVNAPYQPPAPMQYPTQYPQHGGGHVQPPPPPPHLTGPPPKAAASHQVKRDIPGWNDAPAAISSRRTPNPLNVNKPAAITSPFPNAPSPSIAGTPPPRPGSVQQRVPPPPGPPRGPPPPGGASGFQRPPSIPPGPPPRMTSPPQGGPGLQRPPPQGGHSQFAPPQGQYPPLNQQQRGPGGLPPPGPPPQGGPYVRGTPSPNLSRGPGEHAPPPPPSGPYAPPPQQGNFAPPQQQQQPQTGPYAPPPQQQHQHQQPSQPGFAPPPHGGPGAPRPGPPGQSPLAPPPGGPARNTPSAPPKKTGPPPPKYPPGDRSHIPEKMLPVFNVVSSQLNALKQITPPNQRRLVDDLERRINPLFDAMNCETLNPYICDQLLLLTQAMAQHDRDSALGIHVELLTRASMTDDIGLWMSGIKQLIMRL</sequence>
<gene>
    <name evidence="18" type="ORF">BXZ70DRAFT_899207</name>
</gene>
<evidence type="ECO:0000256" key="9">
    <source>
        <dbReference type="ARBA" id="ARBA00022824"/>
    </source>
</evidence>
<feature type="repeat" description="WD" evidence="15">
    <location>
        <begin position="280"/>
        <end position="322"/>
    </location>
</feature>
<dbReference type="Gene3D" id="1.20.940.10">
    <property type="entry name" value="Functional domain of the splicing factor Prp18"/>
    <property type="match status" value="1"/>
</dbReference>
<feature type="compositionally biased region" description="Polar residues" evidence="16">
    <location>
        <begin position="579"/>
        <end position="605"/>
    </location>
</feature>
<evidence type="ECO:0000256" key="11">
    <source>
        <dbReference type="ARBA" id="ARBA00022927"/>
    </source>
</evidence>
<dbReference type="InterPro" id="IPR009917">
    <property type="entry name" value="SRA1/Sec31"/>
</dbReference>
<dbReference type="GO" id="GO:0005789">
    <property type="term" value="C:endoplasmic reticulum membrane"/>
    <property type="evidence" value="ECO:0007669"/>
    <property type="project" value="UniProtKB-SubCell"/>
</dbReference>
<feature type="compositionally biased region" description="Low complexity" evidence="16">
    <location>
        <begin position="1264"/>
        <end position="1280"/>
    </location>
</feature>
<feature type="compositionally biased region" description="Low complexity" evidence="16">
    <location>
        <begin position="1287"/>
        <end position="1298"/>
    </location>
</feature>
<dbReference type="GO" id="GO:0030127">
    <property type="term" value="C:COPII vesicle coat"/>
    <property type="evidence" value="ECO:0007669"/>
    <property type="project" value="TreeGrafter"/>
</dbReference>
<evidence type="ECO:0000256" key="7">
    <source>
        <dbReference type="ARBA" id="ARBA00022574"/>
    </source>
</evidence>
<dbReference type="InterPro" id="IPR036322">
    <property type="entry name" value="WD40_repeat_dom_sf"/>
</dbReference>
<dbReference type="SUPFAM" id="SSF50978">
    <property type="entry name" value="WD40 repeat-like"/>
    <property type="match status" value="1"/>
</dbReference>
<comment type="caution">
    <text evidence="18">The sequence shown here is derived from an EMBL/GenBank/DDBJ whole genome shotgun (WGS) entry which is preliminary data.</text>
</comment>
<keyword evidence="10" id="KW-0931">ER-Golgi transport</keyword>
<dbReference type="InterPro" id="IPR015943">
    <property type="entry name" value="WD40/YVTN_repeat-like_dom_sf"/>
</dbReference>
<dbReference type="GO" id="GO:0005198">
    <property type="term" value="F:structural molecule activity"/>
    <property type="evidence" value="ECO:0007669"/>
    <property type="project" value="TreeGrafter"/>
</dbReference>
<feature type="compositionally biased region" description="Pro residues" evidence="16">
    <location>
        <begin position="1299"/>
        <end position="1326"/>
    </location>
</feature>
<dbReference type="PROSITE" id="PS50082">
    <property type="entry name" value="WD_REPEATS_2"/>
    <property type="match status" value="2"/>
</dbReference>
<feature type="region of interest" description="Disordered" evidence="16">
    <location>
        <begin position="990"/>
        <end position="1355"/>
    </location>
</feature>
<feature type="compositionally biased region" description="Pro residues" evidence="16">
    <location>
        <begin position="1168"/>
        <end position="1179"/>
    </location>
</feature>
<evidence type="ECO:0000256" key="1">
    <source>
        <dbReference type="ARBA" id="ARBA00004299"/>
    </source>
</evidence>
<dbReference type="Proteomes" id="UP000813824">
    <property type="component" value="Unassembled WGS sequence"/>
</dbReference>
<dbReference type="GO" id="GO:0015031">
    <property type="term" value="P:protein transport"/>
    <property type="evidence" value="ECO:0007669"/>
    <property type="project" value="UniProtKB-KW"/>
</dbReference>
<dbReference type="PANTHER" id="PTHR13923:SF11">
    <property type="entry name" value="SECRETORY 31, ISOFORM D"/>
    <property type="match status" value="1"/>
</dbReference>
<feature type="compositionally biased region" description="Low complexity" evidence="16">
    <location>
        <begin position="1023"/>
        <end position="1035"/>
    </location>
</feature>
<protein>
    <recommendedName>
        <fullName evidence="5">Protein transport protein SEC31</fullName>
    </recommendedName>
    <alternativeName>
        <fullName evidence="4">Protein transport protein sec31</fullName>
    </alternativeName>
</protein>
<dbReference type="GO" id="GO:0070971">
    <property type="term" value="C:endoplasmic reticulum exit site"/>
    <property type="evidence" value="ECO:0007669"/>
    <property type="project" value="TreeGrafter"/>
</dbReference>
<feature type="region of interest" description="Disordered" evidence="16">
    <location>
        <begin position="524"/>
        <end position="613"/>
    </location>
</feature>
<dbReference type="InterPro" id="IPR040251">
    <property type="entry name" value="SEC31-like"/>
</dbReference>
<keyword evidence="12" id="KW-0472">Membrane</keyword>
<dbReference type="InterPro" id="IPR001680">
    <property type="entry name" value="WD40_rpt"/>
</dbReference>
<feature type="compositionally biased region" description="Pro residues" evidence="16">
    <location>
        <begin position="1145"/>
        <end position="1159"/>
    </location>
</feature>
<name>A0A8K0UIV2_9AGAR</name>
<proteinExistence type="inferred from homology"/>
<comment type="subcellular location">
    <subcellularLocation>
        <location evidence="1">Cytoplasmic vesicle</location>
        <location evidence="1">COPII-coated vesicle membrane</location>
        <topology evidence="1">Peripheral membrane protein</topology>
        <orientation evidence="1">Cytoplasmic side</orientation>
    </subcellularLocation>
    <subcellularLocation>
        <location evidence="2">Endoplasmic reticulum membrane</location>
        <topology evidence="2">Peripheral membrane protein</topology>
        <orientation evidence="2">Cytoplasmic side</orientation>
    </subcellularLocation>
</comment>
<evidence type="ECO:0000256" key="4">
    <source>
        <dbReference type="ARBA" id="ARBA00013507"/>
    </source>
</evidence>
<dbReference type="EMBL" id="JAEVFJ010000038">
    <property type="protein sequence ID" value="KAH8089918.1"/>
    <property type="molecule type" value="Genomic_DNA"/>
</dbReference>
<evidence type="ECO:0000256" key="3">
    <source>
        <dbReference type="ARBA" id="ARBA00009358"/>
    </source>
</evidence>
<keyword evidence="13" id="KW-0968">Cytoplasmic vesicle</keyword>
<dbReference type="SMART" id="SM00320">
    <property type="entry name" value="WD40"/>
    <property type="match status" value="5"/>
</dbReference>
<evidence type="ECO:0000256" key="13">
    <source>
        <dbReference type="ARBA" id="ARBA00023329"/>
    </source>
</evidence>
<feature type="compositionally biased region" description="Pro residues" evidence="16">
    <location>
        <begin position="1219"/>
        <end position="1229"/>
    </location>
</feature>
<dbReference type="FunFam" id="2.130.10.10:FF:000193">
    <property type="entry name" value="Protein transport protein SEC31, putative"/>
    <property type="match status" value="1"/>
</dbReference>
<dbReference type="PROSITE" id="PS50294">
    <property type="entry name" value="WD_REPEATS_REGION"/>
    <property type="match status" value="1"/>
</dbReference>
<comment type="similarity">
    <text evidence="3">Belongs to the WD repeat SEC31 family.</text>
</comment>
<feature type="domain" description="SRA1/Sec31" evidence="17">
    <location>
        <begin position="1321"/>
        <end position="1455"/>
    </location>
</feature>
<evidence type="ECO:0000256" key="5">
    <source>
        <dbReference type="ARBA" id="ARBA00021236"/>
    </source>
</evidence>
<evidence type="ECO:0000256" key="15">
    <source>
        <dbReference type="PROSITE-ProRule" id="PRU00221"/>
    </source>
</evidence>
<feature type="repeat" description="WD" evidence="15">
    <location>
        <begin position="123"/>
        <end position="165"/>
    </location>
</feature>
<keyword evidence="19" id="KW-1185">Reference proteome</keyword>
<dbReference type="Pfam" id="PF07304">
    <property type="entry name" value="SRA1"/>
    <property type="match status" value="1"/>
</dbReference>
<feature type="compositionally biased region" description="Pro residues" evidence="16">
    <location>
        <begin position="1248"/>
        <end position="1263"/>
    </location>
</feature>
<keyword evidence="11" id="KW-0653">Protein transport</keyword>
<dbReference type="OrthoDB" id="542917at2759"/>
<feature type="compositionally biased region" description="Pro residues" evidence="16">
    <location>
        <begin position="1066"/>
        <end position="1080"/>
    </location>
</feature>
<evidence type="ECO:0000256" key="12">
    <source>
        <dbReference type="ARBA" id="ARBA00023136"/>
    </source>
</evidence>
<keyword evidence="6" id="KW-0813">Transport</keyword>
<accession>A0A8K0UIV2</accession>
<dbReference type="Pfam" id="PF00400">
    <property type="entry name" value="WD40"/>
    <property type="match status" value="2"/>
</dbReference>
<dbReference type="Gene3D" id="2.130.10.10">
    <property type="entry name" value="YVTN repeat-like/Quinoprotein amine dehydrogenase"/>
    <property type="match status" value="1"/>
</dbReference>
<keyword evidence="9" id="KW-0256">Endoplasmic reticulum</keyword>
<comment type="function">
    <text evidence="14">Component of the coat protein complex II (COPII) which promotes the formation of transport vesicles from the endoplasmic reticulum (ER). The coat has two main functions, the physical deformation of the endoplasmic reticulum membrane into vesicles and the selection of cargo molecules.</text>
</comment>
<feature type="compositionally biased region" description="Pro residues" evidence="16">
    <location>
        <begin position="1333"/>
        <end position="1347"/>
    </location>
</feature>
<evidence type="ECO:0000259" key="17">
    <source>
        <dbReference type="Pfam" id="PF07304"/>
    </source>
</evidence>
<evidence type="ECO:0000256" key="16">
    <source>
        <dbReference type="SAM" id="MobiDB-lite"/>
    </source>
</evidence>
<evidence type="ECO:0000256" key="6">
    <source>
        <dbReference type="ARBA" id="ARBA00022448"/>
    </source>
</evidence>
<dbReference type="Gene3D" id="1.25.40.1030">
    <property type="match status" value="1"/>
</dbReference>
<evidence type="ECO:0000256" key="14">
    <source>
        <dbReference type="ARBA" id="ARBA00025471"/>
    </source>
</evidence>
<dbReference type="GO" id="GO:0090110">
    <property type="term" value="P:COPII-coated vesicle cargo loading"/>
    <property type="evidence" value="ECO:0007669"/>
    <property type="project" value="TreeGrafter"/>
</dbReference>